<dbReference type="RefSeq" id="WP_102950734.1">
    <property type="nucleotide sequence ID" value="NZ_CP024847.1"/>
</dbReference>
<dbReference type="SUPFAM" id="SSF49503">
    <property type="entry name" value="Cupredoxins"/>
    <property type="match status" value="3"/>
</dbReference>
<dbReference type="EMBL" id="CP024847">
    <property type="protein sequence ID" value="AUR51435.1"/>
    <property type="molecule type" value="Genomic_DNA"/>
</dbReference>
<dbReference type="InterPro" id="IPR045087">
    <property type="entry name" value="Cu-oxidase_fam"/>
</dbReference>
<dbReference type="PANTHER" id="PTHR11709:SF394">
    <property type="entry name" value="FI03373P-RELATED"/>
    <property type="match status" value="1"/>
</dbReference>
<evidence type="ECO:0000259" key="5">
    <source>
        <dbReference type="Pfam" id="PF00394"/>
    </source>
</evidence>
<evidence type="ECO:0000256" key="4">
    <source>
        <dbReference type="ARBA" id="ARBA00023008"/>
    </source>
</evidence>
<dbReference type="InterPro" id="IPR008972">
    <property type="entry name" value="Cupredoxin"/>
</dbReference>
<proteinExistence type="predicted"/>
<reference evidence="9" key="1">
    <citation type="submission" date="2017-11" db="EMBL/GenBank/DDBJ databases">
        <authorList>
            <person name="Chan K.G."/>
            <person name="Lee L.S."/>
        </authorList>
    </citation>
    <scope>NUCLEOTIDE SEQUENCE [LARGE SCALE GENOMIC DNA]</scope>
    <source>
        <strain evidence="9">DSM 100970</strain>
    </source>
</reference>
<evidence type="ECO:0000256" key="1">
    <source>
        <dbReference type="ARBA" id="ARBA00004459"/>
    </source>
</evidence>
<evidence type="ECO:0000256" key="2">
    <source>
        <dbReference type="ARBA" id="ARBA00022723"/>
    </source>
</evidence>
<protein>
    <submittedName>
        <fullName evidence="8">Copper oxidase</fullName>
    </submittedName>
</protein>
<accession>A0A2I7N5E3</accession>
<dbReference type="KEGG" id="nba:CUN60_03740"/>
<evidence type="ECO:0000256" key="3">
    <source>
        <dbReference type="ARBA" id="ARBA00023002"/>
    </source>
</evidence>
<dbReference type="Gene3D" id="2.60.40.420">
    <property type="entry name" value="Cupredoxins - blue copper proteins"/>
    <property type="match status" value="3"/>
</dbReference>
<dbReference type="PROSITE" id="PS00080">
    <property type="entry name" value="MULTICOPPER_OXIDASE2"/>
    <property type="match status" value="1"/>
</dbReference>
<dbReference type="OrthoDB" id="9757546at2"/>
<keyword evidence="3" id="KW-0560">Oxidoreductase</keyword>
<comment type="subcellular location">
    <subcellularLocation>
        <location evidence="1">Cell outer membrane</location>
        <topology evidence="1">Lipid-anchor</topology>
    </subcellularLocation>
</comment>
<dbReference type="GO" id="GO:0009279">
    <property type="term" value="C:cell outer membrane"/>
    <property type="evidence" value="ECO:0007669"/>
    <property type="project" value="UniProtKB-SubCell"/>
</dbReference>
<evidence type="ECO:0000259" key="7">
    <source>
        <dbReference type="Pfam" id="PF07732"/>
    </source>
</evidence>
<dbReference type="InterPro" id="IPR001117">
    <property type="entry name" value="Cu-oxidase_2nd"/>
</dbReference>
<evidence type="ECO:0000313" key="9">
    <source>
        <dbReference type="Proteomes" id="UP000236655"/>
    </source>
</evidence>
<keyword evidence="4" id="KW-0186">Copper</keyword>
<dbReference type="GO" id="GO:0016491">
    <property type="term" value="F:oxidoreductase activity"/>
    <property type="evidence" value="ECO:0007669"/>
    <property type="project" value="UniProtKB-KW"/>
</dbReference>
<dbReference type="InterPro" id="IPR011706">
    <property type="entry name" value="Cu-oxidase_C"/>
</dbReference>
<dbReference type="PANTHER" id="PTHR11709">
    <property type="entry name" value="MULTI-COPPER OXIDASE"/>
    <property type="match status" value="1"/>
</dbReference>
<dbReference type="Proteomes" id="UP000236655">
    <property type="component" value="Chromosome"/>
</dbReference>
<evidence type="ECO:0000259" key="6">
    <source>
        <dbReference type="Pfam" id="PF07731"/>
    </source>
</evidence>
<organism evidence="8 9">
    <name type="scientific">Aquella oligotrophica</name>
    <dbReference type="NCBI Taxonomy" id="2067065"/>
    <lineage>
        <taxon>Bacteria</taxon>
        <taxon>Pseudomonadati</taxon>
        <taxon>Pseudomonadota</taxon>
        <taxon>Betaproteobacteria</taxon>
        <taxon>Neisseriales</taxon>
        <taxon>Neisseriaceae</taxon>
        <taxon>Aquella</taxon>
    </lineage>
</organism>
<dbReference type="CDD" id="cd13896">
    <property type="entry name" value="CuRO_3_CopA"/>
    <property type="match status" value="1"/>
</dbReference>
<keyword evidence="2" id="KW-0479">Metal-binding</keyword>
<dbReference type="InterPro" id="IPR034279">
    <property type="entry name" value="CuRO_3_CopA"/>
</dbReference>
<dbReference type="InterPro" id="IPR011707">
    <property type="entry name" value="Cu-oxidase-like_N"/>
</dbReference>
<dbReference type="GO" id="GO:0005507">
    <property type="term" value="F:copper ion binding"/>
    <property type="evidence" value="ECO:0007669"/>
    <property type="project" value="InterPro"/>
</dbReference>
<feature type="domain" description="Plastocyanin-like" evidence="6">
    <location>
        <begin position="352"/>
        <end position="463"/>
    </location>
</feature>
<keyword evidence="9" id="KW-1185">Reference proteome</keyword>
<dbReference type="Pfam" id="PF00394">
    <property type="entry name" value="Cu-oxidase"/>
    <property type="match status" value="1"/>
</dbReference>
<evidence type="ECO:0000313" key="8">
    <source>
        <dbReference type="EMBL" id="AUR51435.1"/>
    </source>
</evidence>
<dbReference type="CDD" id="cd13865">
    <property type="entry name" value="CuRO_1_LCC_like_3"/>
    <property type="match status" value="1"/>
</dbReference>
<dbReference type="AlphaFoldDB" id="A0A2I7N5E3"/>
<feature type="domain" description="Plastocyanin-like" evidence="5">
    <location>
        <begin position="143"/>
        <end position="291"/>
    </location>
</feature>
<gene>
    <name evidence="8" type="ORF">CUN60_03740</name>
</gene>
<feature type="domain" description="Plastocyanin-like" evidence="7">
    <location>
        <begin position="56"/>
        <end position="137"/>
    </location>
</feature>
<sequence length="464" mass="51912">MKLKNLIIFTLFTSIVFANPVILEVKQKIISVNGKSVKVSTIEQPDGTWGYWGKLGESFDVIVRNKLAESTMIHWHGLILPNNQDGVAGVTNSEINPGKEFHFNFPLQQSGSYWMHSHDGMQLQDMIAAPLIIETPEDAKYQQVVVMFQDYSSKSANQVLKGLQANNSDNMGHMNHDDMHGMKMDGMDMGDMDDMQDINDVKYDAYLTNYHDNLKPQITQVKPGTSVKLRFINSASASNFWINLGKLKGTLVAVDGSPIKPIAGSKFQLAMGQRSDIIVDIPKVSADFPILGQVEGIKSQTGLMLTSKSKSSVQKLANNANSAAPALNYNEELQLHSSDPIAFGKVDHTYKIKLTGDMNKYTWQMNGETWPNITPPKVNYGDTVTFEFDNQTMMSHPMHLHGYNFKVVSINGKKIDGALRDTILVMPHSKVTVEFKADHKGKWMLHCHTLYHMHAGMMTYIDVE</sequence>
<name>A0A2I7N5E3_9NEIS</name>
<dbReference type="InterPro" id="IPR002355">
    <property type="entry name" value="Cu_oxidase_Cu_BS"/>
</dbReference>
<dbReference type="Pfam" id="PF07732">
    <property type="entry name" value="Cu-oxidase_3"/>
    <property type="match status" value="1"/>
</dbReference>
<dbReference type="Pfam" id="PF07731">
    <property type="entry name" value="Cu-oxidase_2"/>
    <property type="match status" value="1"/>
</dbReference>